<dbReference type="Proteomes" id="UP001596001">
    <property type="component" value="Unassembled WGS sequence"/>
</dbReference>
<organism evidence="1 2">
    <name type="scientific">Giesbergeria sinuosa</name>
    <dbReference type="NCBI Taxonomy" id="80883"/>
    <lineage>
        <taxon>Bacteria</taxon>
        <taxon>Pseudomonadati</taxon>
        <taxon>Pseudomonadota</taxon>
        <taxon>Betaproteobacteria</taxon>
        <taxon>Burkholderiales</taxon>
        <taxon>Comamonadaceae</taxon>
        <taxon>Giesbergeria</taxon>
    </lineage>
</organism>
<keyword evidence="1" id="KW-0489">Methyltransferase</keyword>
<reference evidence="2" key="1">
    <citation type="journal article" date="2019" name="Int. J. Syst. Evol. Microbiol.">
        <title>The Global Catalogue of Microorganisms (GCM) 10K type strain sequencing project: providing services to taxonomists for standard genome sequencing and annotation.</title>
        <authorList>
            <consortium name="The Broad Institute Genomics Platform"/>
            <consortium name="The Broad Institute Genome Sequencing Center for Infectious Disease"/>
            <person name="Wu L."/>
            <person name="Ma J."/>
        </authorList>
    </citation>
    <scope>NUCLEOTIDE SEQUENCE [LARGE SCALE GENOMIC DNA]</scope>
    <source>
        <strain evidence="2">CCUG 49452</strain>
    </source>
</reference>
<sequence>MTSTSIPVITVSYNTPELLDNLLSTFREKYPHNPFYVIDGSDEENLAKVKTIVAKFNNVFLTAFGYNIHHGPGMAWAINNLPLTGPTLFLDSDIEIVRAGFIENLLELLKPNMYGVGAVGCINREGFNVDESPDGIQYLHPICMLCNIEVVKQWPLPIKHGAPMTETMLALHDSGMSNLLKNVPWVMNDISSGNPRIFIDHKGQGTVFKTGGYHLEEWMEKLQQKTSSPNDPPIDLENYNKSLLSVIPNYCRHITEIGCQSGALAAAYKNLYPQSFYQSIAFDEESAQKSRSHCDKVLTVDIDSVGSEFFSKFSTTDCWVIDGALENLKDPWTLLKKISHILPPHGVIVASIFNSQYWGIQAKINAGELKYEDNGLINRSHLRWFSRASMLEMFAQAGLQIAHGHAVMMNDPLTEKITPAIRFMAEALGQDPELAVSDALPLQYIIQATSSVDQS</sequence>
<dbReference type="Pfam" id="PF13489">
    <property type="entry name" value="Methyltransf_23"/>
    <property type="match status" value="1"/>
</dbReference>
<dbReference type="EMBL" id="JBHSHJ010000001">
    <property type="protein sequence ID" value="MFC4787454.1"/>
    <property type="molecule type" value="Genomic_DNA"/>
</dbReference>
<keyword evidence="2" id="KW-1185">Reference proteome</keyword>
<comment type="caution">
    <text evidence="1">The sequence shown here is derived from an EMBL/GenBank/DDBJ whole genome shotgun (WGS) entry which is preliminary data.</text>
</comment>
<dbReference type="InterPro" id="IPR029063">
    <property type="entry name" value="SAM-dependent_MTases_sf"/>
</dbReference>
<evidence type="ECO:0000313" key="1">
    <source>
        <dbReference type="EMBL" id="MFC4787454.1"/>
    </source>
</evidence>
<dbReference type="SUPFAM" id="SSF53335">
    <property type="entry name" value="S-adenosyl-L-methionine-dependent methyltransferases"/>
    <property type="match status" value="1"/>
</dbReference>
<dbReference type="SUPFAM" id="SSF53448">
    <property type="entry name" value="Nucleotide-diphospho-sugar transferases"/>
    <property type="match status" value="1"/>
</dbReference>
<evidence type="ECO:0000313" key="2">
    <source>
        <dbReference type="Proteomes" id="UP001596001"/>
    </source>
</evidence>
<dbReference type="GO" id="GO:0008168">
    <property type="term" value="F:methyltransferase activity"/>
    <property type="evidence" value="ECO:0007669"/>
    <property type="project" value="UniProtKB-KW"/>
</dbReference>
<accession>A0ABV9Q9C1</accession>
<proteinExistence type="predicted"/>
<dbReference type="Gene3D" id="3.40.50.150">
    <property type="entry name" value="Vaccinia Virus protein VP39"/>
    <property type="match status" value="1"/>
</dbReference>
<keyword evidence="1" id="KW-0808">Transferase</keyword>
<dbReference type="GO" id="GO:0032259">
    <property type="term" value="P:methylation"/>
    <property type="evidence" value="ECO:0007669"/>
    <property type="project" value="UniProtKB-KW"/>
</dbReference>
<dbReference type="InterPro" id="IPR029044">
    <property type="entry name" value="Nucleotide-diphossugar_trans"/>
</dbReference>
<protein>
    <submittedName>
        <fullName evidence="1">Methyltransferase domain-containing protein</fullName>
    </submittedName>
</protein>
<name>A0ABV9Q9C1_9BURK</name>
<gene>
    <name evidence="1" type="ORF">ACFO6X_00370</name>
</gene>
<dbReference type="RefSeq" id="WP_382428925.1">
    <property type="nucleotide sequence ID" value="NZ_JBHSHJ010000001.1"/>
</dbReference>